<dbReference type="RefSeq" id="WP_022505356.1">
    <property type="nucleotide sequence ID" value="NZ_CP039381.1"/>
</dbReference>
<reference evidence="11 12" key="1">
    <citation type="submission" date="2019-04" db="EMBL/GenBank/DDBJ databases">
        <authorList>
            <person name="Embree M."/>
            <person name="Gaffney J.R."/>
        </authorList>
    </citation>
    <scope>NUCLEOTIDE SEQUENCE [LARGE SCALE GENOMIC DNA]</scope>
    <source>
        <strain evidence="11 12">JE7A12</strain>
    </source>
</reference>
<evidence type="ECO:0000256" key="2">
    <source>
        <dbReference type="ARBA" id="ARBA00007342"/>
    </source>
</evidence>
<dbReference type="NCBIfam" id="NF011652">
    <property type="entry name" value="PRK15070.1"/>
    <property type="match status" value="1"/>
</dbReference>
<name>A0A4V1G565_9FIRM</name>
<dbReference type="AlphaFoldDB" id="A0A4V1G565"/>
<evidence type="ECO:0000256" key="5">
    <source>
        <dbReference type="ARBA" id="ARBA00022679"/>
    </source>
</evidence>
<comment type="catalytic activity">
    <reaction evidence="9 10">
        <text>propanoyl-CoA + phosphate = propanoyl phosphate + CoA</text>
        <dbReference type="Rhea" id="RHEA:28046"/>
        <dbReference type="ChEBI" id="CHEBI:43474"/>
        <dbReference type="ChEBI" id="CHEBI:57287"/>
        <dbReference type="ChEBI" id="CHEBI:57392"/>
        <dbReference type="ChEBI" id="CHEBI:58933"/>
        <dbReference type="EC" id="2.3.1.222"/>
    </reaction>
</comment>
<organism evidence="11 12">
    <name type="scientific">Ruminococcus bovis</name>
    <dbReference type="NCBI Taxonomy" id="2564099"/>
    <lineage>
        <taxon>Bacteria</taxon>
        <taxon>Bacillati</taxon>
        <taxon>Bacillota</taxon>
        <taxon>Clostridia</taxon>
        <taxon>Eubacteriales</taxon>
        <taxon>Oscillospiraceae</taxon>
        <taxon>Ruminococcus</taxon>
    </lineage>
</organism>
<evidence type="ECO:0000313" key="11">
    <source>
        <dbReference type="EMBL" id="QCT07143.1"/>
    </source>
</evidence>
<dbReference type="UniPathway" id="UPA00621"/>
<comment type="cofactor">
    <cofactor evidence="1">
        <name>Zn(2+)</name>
        <dbReference type="ChEBI" id="CHEBI:29105"/>
    </cofactor>
</comment>
<dbReference type="PANTHER" id="PTHR39453:SF1">
    <property type="entry name" value="PHOSPHATE PROPANOYLTRANSFERASE"/>
    <property type="match status" value="1"/>
</dbReference>
<dbReference type="OrthoDB" id="9784365at2"/>
<evidence type="ECO:0000256" key="6">
    <source>
        <dbReference type="ARBA" id="ARBA00022723"/>
    </source>
</evidence>
<comment type="similarity">
    <text evidence="2 10">Belongs to the PduL family.</text>
</comment>
<comment type="function">
    <text evidence="10">Involved in 1,2-propanediol (1,2-PD) degradation by catalyzing the conversion of propanoyl-CoA to propanoyl-phosphate.</text>
</comment>
<dbReference type="Proteomes" id="UP000301475">
    <property type="component" value="Chromosome"/>
</dbReference>
<evidence type="ECO:0000256" key="8">
    <source>
        <dbReference type="ARBA" id="ARBA00023315"/>
    </source>
</evidence>
<dbReference type="InterPro" id="IPR008300">
    <property type="entry name" value="PTAC"/>
</dbReference>
<dbReference type="KEGG" id="ruj:E5Z56_07125"/>
<proteinExistence type="inferred from homology"/>
<keyword evidence="12" id="KW-1185">Reference proteome</keyword>
<evidence type="ECO:0000256" key="10">
    <source>
        <dbReference type="PIRNR" id="PIRNR010130"/>
    </source>
</evidence>
<accession>A0A4V1G565</accession>
<protein>
    <recommendedName>
        <fullName evidence="4 10">Phosphate propanoyltransferase</fullName>
        <ecNumber evidence="3 10">2.3.1.222</ecNumber>
    </recommendedName>
</protein>
<gene>
    <name evidence="11" type="primary">pduL</name>
    <name evidence="11" type="ORF">E5Z56_07125</name>
</gene>
<dbReference type="EC" id="2.3.1.222" evidence="3 10"/>
<dbReference type="PANTHER" id="PTHR39453">
    <property type="entry name" value="PHOSPHATE PROPANOYLTRANSFERASE"/>
    <property type="match status" value="1"/>
</dbReference>
<dbReference type="PIRSF" id="PIRSF010130">
    <property type="entry name" value="PduL"/>
    <property type="match status" value="1"/>
</dbReference>
<dbReference type="GO" id="GO:0016747">
    <property type="term" value="F:acyltransferase activity, transferring groups other than amino-acyl groups"/>
    <property type="evidence" value="ECO:0007669"/>
    <property type="project" value="InterPro"/>
</dbReference>
<evidence type="ECO:0000256" key="7">
    <source>
        <dbReference type="ARBA" id="ARBA00022833"/>
    </source>
</evidence>
<comment type="pathway">
    <text evidence="10">Polyol metabolism; 1,2-propanediol degradation.</text>
</comment>
<dbReference type="EMBL" id="CP039381">
    <property type="protein sequence ID" value="QCT07143.1"/>
    <property type="molecule type" value="Genomic_DNA"/>
</dbReference>
<sequence>MKVLVETSAHHVHVSDEALEALFGKGATLTNKKDLSQPGQFACVEKVTVVGPRGEMKMSILGPTRKATQVEVSLTDARKLGIAAPVRESGCIEGTPGCKLVGPAGEYEISEGVIAAKRHIHFTPENAKECGVEDKQIVSVKIEGTERSLTFDEVVVRVSENYAPAMHIDTDESNAAMAFGEVYGEIIK</sequence>
<keyword evidence="5 10" id="KW-0808">Transferase</keyword>
<keyword evidence="7" id="KW-0862">Zinc</keyword>
<evidence type="ECO:0000256" key="1">
    <source>
        <dbReference type="ARBA" id="ARBA00001947"/>
    </source>
</evidence>
<evidence type="ECO:0000256" key="9">
    <source>
        <dbReference type="ARBA" id="ARBA00047589"/>
    </source>
</evidence>
<dbReference type="GO" id="GO:0046872">
    <property type="term" value="F:metal ion binding"/>
    <property type="evidence" value="ECO:0007669"/>
    <property type="project" value="UniProtKB-KW"/>
</dbReference>
<evidence type="ECO:0000256" key="3">
    <source>
        <dbReference type="ARBA" id="ARBA00012206"/>
    </source>
</evidence>
<keyword evidence="8 10" id="KW-0012">Acyltransferase</keyword>
<evidence type="ECO:0000256" key="4">
    <source>
        <dbReference type="ARBA" id="ARBA00020837"/>
    </source>
</evidence>
<keyword evidence="6" id="KW-0479">Metal-binding</keyword>
<dbReference type="Pfam" id="PF06130">
    <property type="entry name" value="PTAC"/>
    <property type="match status" value="1"/>
</dbReference>
<dbReference type="GO" id="GO:0051144">
    <property type="term" value="P:1,2-propanediol catabolic process"/>
    <property type="evidence" value="ECO:0007669"/>
    <property type="project" value="UniProtKB-UniPathway"/>
</dbReference>
<evidence type="ECO:0000313" key="12">
    <source>
        <dbReference type="Proteomes" id="UP000301475"/>
    </source>
</evidence>